<name>A0A956M0P4_UNCEI</name>
<proteinExistence type="predicted"/>
<comment type="caution">
    <text evidence="1">The sequence shown here is derived from an EMBL/GenBank/DDBJ whole genome shotgun (WGS) entry which is preliminary data.</text>
</comment>
<reference evidence="1" key="1">
    <citation type="submission" date="2020-04" db="EMBL/GenBank/DDBJ databases">
        <authorList>
            <person name="Zhang T."/>
        </authorList>
    </citation>
    <scope>NUCLEOTIDE SEQUENCE</scope>
    <source>
        <strain evidence="1">HKST-UBA01</strain>
    </source>
</reference>
<evidence type="ECO:0000313" key="1">
    <source>
        <dbReference type="EMBL" id="MCA9728417.1"/>
    </source>
</evidence>
<dbReference type="AlphaFoldDB" id="A0A956M0P4"/>
<gene>
    <name evidence="1" type="ORF">KC729_12085</name>
</gene>
<accession>A0A956M0P4</accession>
<sequence length="108" mass="11976">FAPSQWKVYLDGELVFTHPYTGSFFESLRVNLTGENETDAVAIDNLRVYGTNHVCCLGEECIITNERDCEGLGGVHHRELDSCSPDNPCGPPTPVEDRSWGAIKAIHR</sequence>
<protein>
    <submittedName>
        <fullName evidence="1">Uncharacterized protein</fullName>
    </submittedName>
</protein>
<evidence type="ECO:0000313" key="2">
    <source>
        <dbReference type="Proteomes" id="UP000697710"/>
    </source>
</evidence>
<dbReference type="Proteomes" id="UP000697710">
    <property type="component" value="Unassembled WGS sequence"/>
</dbReference>
<organism evidence="1 2">
    <name type="scientific">Eiseniibacteriota bacterium</name>
    <dbReference type="NCBI Taxonomy" id="2212470"/>
    <lineage>
        <taxon>Bacteria</taxon>
        <taxon>Candidatus Eiseniibacteriota</taxon>
    </lineage>
</organism>
<reference evidence="1" key="2">
    <citation type="journal article" date="2021" name="Microbiome">
        <title>Successional dynamics and alternative stable states in a saline activated sludge microbial community over 9 years.</title>
        <authorList>
            <person name="Wang Y."/>
            <person name="Ye J."/>
            <person name="Ju F."/>
            <person name="Liu L."/>
            <person name="Boyd J.A."/>
            <person name="Deng Y."/>
            <person name="Parks D.H."/>
            <person name="Jiang X."/>
            <person name="Yin X."/>
            <person name="Woodcroft B.J."/>
            <person name="Tyson G.W."/>
            <person name="Hugenholtz P."/>
            <person name="Polz M.F."/>
            <person name="Zhang T."/>
        </authorList>
    </citation>
    <scope>NUCLEOTIDE SEQUENCE</scope>
    <source>
        <strain evidence="1">HKST-UBA01</strain>
    </source>
</reference>
<feature type="non-terminal residue" evidence="1">
    <location>
        <position position="1"/>
    </location>
</feature>
<dbReference type="EMBL" id="JAGQHR010000377">
    <property type="protein sequence ID" value="MCA9728417.1"/>
    <property type="molecule type" value="Genomic_DNA"/>
</dbReference>